<proteinExistence type="predicted"/>
<dbReference type="OrthoDB" id="3237509at2"/>
<dbReference type="GO" id="GO:0003700">
    <property type="term" value="F:DNA-binding transcription factor activity"/>
    <property type="evidence" value="ECO:0007669"/>
    <property type="project" value="InterPro"/>
</dbReference>
<dbReference type="Pfam" id="PF12802">
    <property type="entry name" value="MarR_2"/>
    <property type="match status" value="1"/>
</dbReference>
<dbReference type="KEGG" id="bact:AB656_07255"/>
<dbReference type="STRING" id="1437605.AB656_07255"/>
<comment type="caution">
    <text evidence="2">The sequence shown here is derived from an EMBL/GenBank/DDBJ whole genome shotgun (WGS) entry which is preliminary data.</text>
</comment>
<keyword evidence="3" id="KW-1185">Reference proteome</keyword>
<evidence type="ECO:0000259" key="1">
    <source>
        <dbReference type="PROSITE" id="PS50995"/>
    </source>
</evidence>
<dbReference type="PANTHER" id="PTHR33164">
    <property type="entry name" value="TRANSCRIPTIONAL REGULATOR, MARR FAMILY"/>
    <property type="match status" value="1"/>
</dbReference>
<dbReference type="GO" id="GO:0006950">
    <property type="term" value="P:response to stress"/>
    <property type="evidence" value="ECO:0007669"/>
    <property type="project" value="TreeGrafter"/>
</dbReference>
<dbReference type="PROSITE" id="PS50995">
    <property type="entry name" value="HTH_MARR_2"/>
    <property type="match status" value="1"/>
</dbReference>
<dbReference type="EMBL" id="JGYK01000001">
    <property type="protein sequence ID" value="KFI40618.1"/>
    <property type="molecule type" value="Genomic_DNA"/>
</dbReference>
<dbReference type="eggNOG" id="COG1846">
    <property type="taxonomic scope" value="Bacteria"/>
</dbReference>
<dbReference type="PRINTS" id="PR00598">
    <property type="entry name" value="HTHMARR"/>
</dbReference>
<dbReference type="RefSeq" id="WP_052201426.1">
    <property type="nucleotide sequence ID" value="NZ_CP011786.1"/>
</dbReference>
<reference evidence="2 3" key="1">
    <citation type="submission" date="2014-03" db="EMBL/GenBank/DDBJ databases">
        <title>Genomics of Bifidobacteria.</title>
        <authorList>
            <person name="Ventura M."/>
            <person name="Milani C."/>
            <person name="Lugli G.A."/>
        </authorList>
    </citation>
    <scope>NUCLEOTIDE SEQUENCE [LARGE SCALE GENOMIC DNA]</scope>
    <source>
        <strain evidence="2 3">DSM 22766</strain>
    </source>
</reference>
<dbReference type="AlphaFoldDB" id="A0A086Z268"/>
<dbReference type="Gene3D" id="1.10.10.10">
    <property type="entry name" value="Winged helix-like DNA-binding domain superfamily/Winged helix DNA-binding domain"/>
    <property type="match status" value="1"/>
</dbReference>
<dbReference type="SUPFAM" id="SSF46785">
    <property type="entry name" value="Winged helix' DNA-binding domain"/>
    <property type="match status" value="1"/>
</dbReference>
<gene>
    <name evidence="2" type="ORF">BACT_1322</name>
</gene>
<accession>A0A086Z268</accession>
<name>A0A086Z268_9BIFI</name>
<feature type="domain" description="HTH marR-type" evidence="1">
    <location>
        <begin position="1"/>
        <end position="137"/>
    </location>
</feature>
<dbReference type="SMART" id="SM00347">
    <property type="entry name" value="HTH_MARR"/>
    <property type="match status" value="1"/>
</dbReference>
<dbReference type="PATRIC" id="fig|1437605.7.peg.1486"/>
<dbReference type="InterPro" id="IPR036390">
    <property type="entry name" value="WH_DNA-bd_sf"/>
</dbReference>
<evidence type="ECO:0000313" key="2">
    <source>
        <dbReference type="EMBL" id="KFI40618.1"/>
    </source>
</evidence>
<dbReference type="InterPro" id="IPR039422">
    <property type="entry name" value="MarR/SlyA-like"/>
</dbReference>
<dbReference type="Proteomes" id="UP000029015">
    <property type="component" value="Unassembled WGS sequence"/>
</dbReference>
<evidence type="ECO:0000313" key="3">
    <source>
        <dbReference type="Proteomes" id="UP000029015"/>
    </source>
</evidence>
<protein>
    <submittedName>
        <fullName evidence="2">MarR-type transcriptional regulator</fullName>
    </submittedName>
</protein>
<organism evidence="2 3">
    <name type="scientific">Bifidobacterium actinocoloniiforme DSM 22766</name>
    <dbReference type="NCBI Taxonomy" id="1437605"/>
    <lineage>
        <taxon>Bacteria</taxon>
        <taxon>Bacillati</taxon>
        <taxon>Actinomycetota</taxon>
        <taxon>Actinomycetes</taxon>
        <taxon>Bifidobacteriales</taxon>
        <taxon>Bifidobacteriaceae</taxon>
        <taxon>Bifidobacterium</taxon>
    </lineage>
</organism>
<dbReference type="PANTHER" id="PTHR33164:SF43">
    <property type="entry name" value="HTH-TYPE TRANSCRIPTIONAL REPRESSOR YETL"/>
    <property type="match status" value="1"/>
</dbReference>
<dbReference type="InterPro" id="IPR000835">
    <property type="entry name" value="HTH_MarR-typ"/>
</dbReference>
<sequence>MSYAEEAFDELSRLVMEHRAVVPEKVDRSIRGEAVILRALEKFGRLTPSQLCKVARLSSGRVSSLLRSLEGKGCVSRTADDEDRRNVHVSITEVGRERNRQAYGMMRRDICWVFGQMGQAQASEFLRLCALFDRYVAERCESRISQAGRRRPVP</sequence>
<dbReference type="InterPro" id="IPR036388">
    <property type="entry name" value="WH-like_DNA-bd_sf"/>
</dbReference>